<dbReference type="GO" id="GO:0034599">
    <property type="term" value="P:cellular response to oxidative stress"/>
    <property type="evidence" value="ECO:0007669"/>
    <property type="project" value="TreeGrafter"/>
</dbReference>
<dbReference type="InterPro" id="IPR050924">
    <property type="entry name" value="Peroxiredoxin_BCP/PrxQ"/>
</dbReference>
<dbReference type="PANTHER" id="PTHR42801:SF4">
    <property type="entry name" value="AHPC_TSA FAMILY PROTEIN"/>
    <property type="match status" value="1"/>
</dbReference>
<dbReference type="Pfam" id="PF00578">
    <property type="entry name" value="AhpC-TSA"/>
    <property type="match status" value="1"/>
</dbReference>
<dbReference type="STRING" id="872970.SAMN04488134_110121"/>
<proteinExistence type="inferred from homology"/>
<dbReference type="AlphaFoldDB" id="A0A1H8RLN0"/>
<evidence type="ECO:0000256" key="7">
    <source>
        <dbReference type="ARBA" id="ARBA00023157"/>
    </source>
</evidence>
<accession>A0A1H8RLN0</accession>
<dbReference type="PROSITE" id="PS51352">
    <property type="entry name" value="THIOREDOXIN_2"/>
    <property type="match status" value="1"/>
</dbReference>
<dbReference type="InterPro" id="IPR000866">
    <property type="entry name" value="AhpC/TSA"/>
</dbReference>
<dbReference type="SUPFAM" id="SSF52833">
    <property type="entry name" value="Thioredoxin-like"/>
    <property type="match status" value="1"/>
</dbReference>
<evidence type="ECO:0000313" key="16">
    <source>
        <dbReference type="Proteomes" id="UP000199300"/>
    </source>
</evidence>
<evidence type="ECO:0000259" key="14">
    <source>
        <dbReference type="PROSITE" id="PS51352"/>
    </source>
</evidence>
<dbReference type="RefSeq" id="WP_091499303.1">
    <property type="nucleotide sequence ID" value="NZ_FODJ01000010.1"/>
</dbReference>
<evidence type="ECO:0000313" key="15">
    <source>
        <dbReference type="EMBL" id="SEO66863.1"/>
    </source>
</evidence>
<evidence type="ECO:0000256" key="13">
    <source>
        <dbReference type="PIRSR" id="PIRSR000239-1"/>
    </source>
</evidence>
<keyword evidence="5" id="KW-0049">Antioxidant</keyword>
<evidence type="ECO:0000256" key="5">
    <source>
        <dbReference type="ARBA" id="ARBA00022862"/>
    </source>
</evidence>
<keyword evidence="4" id="KW-0575">Peroxidase</keyword>
<evidence type="ECO:0000256" key="10">
    <source>
        <dbReference type="ARBA" id="ARBA00038489"/>
    </source>
</evidence>
<evidence type="ECO:0000256" key="3">
    <source>
        <dbReference type="ARBA" id="ARBA00013017"/>
    </source>
</evidence>
<keyword evidence="16" id="KW-1185">Reference proteome</keyword>
<evidence type="ECO:0000256" key="6">
    <source>
        <dbReference type="ARBA" id="ARBA00023002"/>
    </source>
</evidence>
<dbReference type="GO" id="GO:0045454">
    <property type="term" value="P:cell redox homeostasis"/>
    <property type="evidence" value="ECO:0007669"/>
    <property type="project" value="TreeGrafter"/>
</dbReference>
<feature type="domain" description="Thioredoxin" evidence="14">
    <location>
        <begin position="3"/>
        <end position="155"/>
    </location>
</feature>
<dbReference type="PIRSF" id="PIRSF000239">
    <property type="entry name" value="AHPC"/>
    <property type="match status" value="1"/>
</dbReference>
<dbReference type="EMBL" id="FODJ01000010">
    <property type="protein sequence ID" value="SEO66863.1"/>
    <property type="molecule type" value="Genomic_DNA"/>
</dbReference>
<evidence type="ECO:0000256" key="11">
    <source>
        <dbReference type="ARBA" id="ARBA00041373"/>
    </source>
</evidence>
<dbReference type="CDD" id="cd03017">
    <property type="entry name" value="PRX_BCP"/>
    <property type="match status" value="1"/>
</dbReference>
<dbReference type="OrthoDB" id="9812811at2"/>
<dbReference type="PANTHER" id="PTHR42801">
    <property type="entry name" value="THIOREDOXIN-DEPENDENT PEROXIDE REDUCTASE"/>
    <property type="match status" value="1"/>
</dbReference>
<reference evidence="15 16" key="1">
    <citation type="submission" date="2016-10" db="EMBL/GenBank/DDBJ databases">
        <authorList>
            <person name="de Groot N.N."/>
        </authorList>
    </citation>
    <scope>NUCLEOTIDE SEQUENCE [LARGE SCALE GENOMIC DNA]</scope>
    <source>
        <strain evidence="15 16">CGMCC 1.10434</strain>
    </source>
</reference>
<dbReference type="InterPro" id="IPR013766">
    <property type="entry name" value="Thioredoxin_domain"/>
</dbReference>
<dbReference type="Proteomes" id="UP000199300">
    <property type="component" value="Unassembled WGS sequence"/>
</dbReference>
<comment type="similarity">
    <text evidence="10">Belongs to the peroxiredoxin family. BCP/PrxQ subfamily.</text>
</comment>
<feature type="active site" description="Cysteine sulfenic acid (-SOH) intermediate; for peroxidase activity" evidence="13">
    <location>
        <position position="45"/>
    </location>
</feature>
<dbReference type="InterPro" id="IPR024706">
    <property type="entry name" value="Peroxiredoxin_AhpC-typ"/>
</dbReference>
<keyword evidence="6" id="KW-0560">Oxidoreductase</keyword>
<sequence>MTLNVGDLVPKLPFVTGEGEKISLPDFNGQKVVLYFYPKDATPGCTTQACAFRDHHEDFEQLNTVILGVSPDSKESHEQFKDKYQLPFTLIVDQAHQLADEFGVWILKQKPDREYYGNERTTFIIDEEGIIRKVFKDVDVNDHVYEALKFIKENM</sequence>
<dbReference type="GO" id="GO:0005737">
    <property type="term" value="C:cytoplasm"/>
    <property type="evidence" value="ECO:0007669"/>
    <property type="project" value="TreeGrafter"/>
</dbReference>
<evidence type="ECO:0000256" key="9">
    <source>
        <dbReference type="ARBA" id="ARBA00032824"/>
    </source>
</evidence>
<protein>
    <recommendedName>
        <fullName evidence="3">thioredoxin-dependent peroxiredoxin</fullName>
        <ecNumber evidence="3">1.11.1.24</ecNumber>
    </recommendedName>
    <alternativeName>
        <fullName evidence="11">Bacterioferritin comigratory protein</fullName>
    </alternativeName>
    <alternativeName>
        <fullName evidence="9">Thioredoxin peroxidase</fullName>
    </alternativeName>
</protein>
<name>A0A1H8RLN0_9BACI</name>
<comment type="function">
    <text evidence="1">Thiol-specific peroxidase that catalyzes the reduction of hydrogen peroxide and organic hydroperoxides to water and alcohols, respectively. Plays a role in cell protection against oxidative stress by detoxifying peroxides and as sensor of hydrogen peroxide-mediated signaling events.</text>
</comment>
<dbReference type="Gene3D" id="3.40.30.10">
    <property type="entry name" value="Glutaredoxin"/>
    <property type="match status" value="1"/>
</dbReference>
<dbReference type="InterPro" id="IPR036249">
    <property type="entry name" value="Thioredoxin-like_sf"/>
</dbReference>
<comment type="subunit">
    <text evidence="2">Monomer.</text>
</comment>
<dbReference type="GO" id="GO:0008379">
    <property type="term" value="F:thioredoxin peroxidase activity"/>
    <property type="evidence" value="ECO:0007669"/>
    <property type="project" value="TreeGrafter"/>
</dbReference>
<evidence type="ECO:0000256" key="1">
    <source>
        <dbReference type="ARBA" id="ARBA00003330"/>
    </source>
</evidence>
<dbReference type="NCBIfam" id="NF006960">
    <property type="entry name" value="PRK09437.1"/>
    <property type="match status" value="1"/>
</dbReference>
<evidence type="ECO:0000256" key="4">
    <source>
        <dbReference type="ARBA" id="ARBA00022559"/>
    </source>
</evidence>
<gene>
    <name evidence="15" type="ORF">SAMN04488134_110121</name>
</gene>
<evidence type="ECO:0000256" key="8">
    <source>
        <dbReference type="ARBA" id="ARBA00023284"/>
    </source>
</evidence>
<evidence type="ECO:0000256" key="2">
    <source>
        <dbReference type="ARBA" id="ARBA00011245"/>
    </source>
</evidence>
<evidence type="ECO:0000256" key="12">
    <source>
        <dbReference type="ARBA" id="ARBA00049091"/>
    </source>
</evidence>
<dbReference type="EC" id="1.11.1.24" evidence="3"/>
<keyword evidence="8" id="KW-0676">Redox-active center</keyword>
<dbReference type="FunFam" id="3.40.30.10:FF:000007">
    <property type="entry name" value="Thioredoxin-dependent thiol peroxidase"/>
    <property type="match status" value="1"/>
</dbReference>
<comment type="catalytic activity">
    <reaction evidence="12">
        <text>a hydroperoxide + [thioredoxin]-dithiol = an alcohol + [thioredoxin]-disulfide + H2O</text>
        <dbReference type="Rhea" id="RHEA:62620"/>
        <dbReference type="Rhea" id="RHEA-COMP:10698"/>
        <dbReference type="Rhea" id="RHEA-COMP:10700"/>
        <dbReference type="ChEBI" id="CHEBI:15377"/>
        <dbReference type="ChEBI" id="CHEBI:29950"/>
        <dbReference type="ChEBI" id="CHEBI:30879"/>
        <dbReference type="ChEBI" id="CHEBI:35924"/>
        <dbReference type="ChEBI" id="CHEBI:50058"/>
        <dbReference type="EC" id="1.11.1.24"/>
    </reaction>
</comment>
<organism evidence="15 16">
    <name type="scientific">Amphibacillus marinus</name>
    <dbReference type="NCBI Taxonomy" id="872970"/>
    <lineage>
        <taxon>Bacteria</taxon>
        <taxon>Bacillati</taxon>
        <taxon>Bacillota</taxon>
        <taxon>Bacilli</taxon>
        <taxon>Bacillales</taxon>
        <taxon>Bacillaceae</taxon>
        <taxon>Amphibacillus</taxon>
    </lineage>
</organism>
<keyword evidence="7" id="KW-1015">Disulfide bond</keyword>